<reference evidence="1 2" key="1">
    <citation type="submission" date="2018-11" db="EMBL/GenBank/DDBJ databases">
        <authorList>
            <consortium name="Pathogen Informatics"/>
        </authorList>
    </citation>
    <scope>NUCLEOTIDE SEQUENCE [LARGE SCALE GENOMIC DNA]</scope>
    <source>
        <strain evidence="1 2">Zambia</strain>
    </source>
</reference>
<protein>
    <submittedName>
        <fullName evidence="1">Uncharacterized protein</fullName>
    </submittedName>
</protein>
<sequence length="103" mass="12314">KCCQRVYGFAIVNSKHQYKTFTNFKKIISNPSIIFLTYFLKLVKKFVNHIWPVYNIREKLKTTNEEKSVQFCKDQHKPVHLDEQLVKCIYLFISFLSKNPSTH</sequence>
<accession>A0A183N709</accession>
<keyword evidence="2" id="KW-1185">Reference proteome</keyword>
<dbReference type="EMBL" id="UZAI01020144">
    <property type="protein sequence ID" value="VDP49869.1"/>
    <property type="molecule type" value="Genomic_DNA"/>
</dbReference>
<gene>
    <name evidence="1" type="ORF">SMRZ_LOCUS24084</name>
</gene>
<evidence type="ECO:0000313" key="1">
    <source>
        <dbReference type="EMBL" id="VDP49869.1"/>
    </source>
</evidence>
<dbReference type="AlphaFoldDB" id="A0A183N709"/>
<proteinExistence type="predicted"/>
<evidence type="ECO:0000313" key="2">
    <source>
        <dbReference type="Proteomes" id="UP000277204"/>
    </source>
</evidence>
<feature type="non-terminal residue" evidence="1">
    <location>
        <position position="1"/>
    </location>
</feature>
<organism evidence="1 2">
    <name type="scientific">Schistosoma margrebowiei</name>
    <dbReference type="NCBI Taxonomy" id="48269"/>
    <lineage>
        <taxon>Eukaryota</taxon>
        <taxon>Metazoa</taxon>
        <taxon>Spiralia</taxon>
        <taxon>Lophotrochozoa</taxon>
        <taxon>Platyhelminthes</taxon>
        <taxon>Trematoda</taxon>
        <taxon>Digenea</taxon>
        <taxon>Strigeidida</taxon>
        <taxon>Schistosomatoidea</taxon>
        <taxon>Schistosomatidae</taxon>
        <taxon>Schistosoma</taxon>
    </lineage>
</organism>
<dbReference type="Proteomes" id="UP000277204">
    <property type="component" value="Unassembled WGS sequence"/>
</dbReference>
<name>A0A183N709_9TREM</name>